<evidence type="ECO:0000313" key="4">
    <source>
        <dbReference type="Proteomes" id="UP000626092"/>
    </source>
</evidence>
<evidence type="ECO:0000256" key="1">
    <source>
        <dbReference type="SAM" id="MobiDB-lite"/>
    </source>
</evidence>
<dbReference type="Pfam" id="PF12776">
    <property type="entry name" value="Myb_DNA-bind_3"/>
    <property type="match status" value="1"/>
</dbReference>
<sequence>MFNSNIVILFASFNIHEDMVSPRKRMNLGKKVAPIGSHRLGVVPPGPYRHGRANWDSQMTRLFLQLAIKEIEAEGRGTTQLSNNSLRNISNEISARTGEMINLKQCKNRYDVLKRDWQAWILLADSRRGATGLGMNPVTGTFTAPDHFWANLIAQNEYVAKFRDRPLDHEDLMQRVFEEVTATGSMQCTPGAEGELGMGADGRRALATDNDYRTDTDGIGNIVRVEEGEEICSESTSTSPGPGMGTPFCSQQGTANPLFPHYGGTTNPFSPQHDALSQSMTNILETMVSRQNQYKSVIKHGCNMVDVMQILSRMEYFKQEPVPPVYWWLVDYLSGDPTKMDVFYGLPNDEQRISFAQREHTKAVLAQSRGQGNANDSPPPWNPPSQN</sequence>
<dbReference type="OrthoDB" id="1648440at2759"/>
<dbReference type="PANTHER" id="PTHR31704">
    <property type="entry name" value="MYB/SANT-LIKE DNA-BINDING DOMAIN PROTEIN-RELATED"/>
    <property type="match status" value="1"/>
</dbReference>
<dbReference type="EMBL" id="WJXA01000010">
    <property type="protein sequence ID" value="KAF7129956.1"/>
    <property type="molecule type" value="Genomic_DNA"/>
</dbReference>
<feature type="domain" description="Myb/SANT-like" evidence="2">
    <location>
        <begin position="54"/>
        <end position="151"/>
    </location>
</feature>
<protein>
    <recommendedName>
        <fullName evidence="2">Myb/SANT-like domain-containing protein</fullName>
    </recommendedName>
</protein>
<accession>A0A834GAX7</accession>
<name>A0A834GAX7_RHOSS</name>
<keyword evidence="4" id="KW-1185">Reference proteome</keyword>
<feature type="region of interest" description="Disordered" evidence="1">
    <location>
        <begin position="361"/>
        <end position="387"/>
    </location>
</feature>
<dbReference type="AlphaFoldDB" id="A0A834GAX7"/>
<gene>
    <name evidence="3" type="ORF">RHSIM_Rhsim10G0163900</name>
</gene>
<dbReference type="InterPro" id="IPR024752">
    <property type="entry name" value="Myb/SANT-like_dom"/>
</dbReference>
<dbReference type="Proteomes" id="UP000626092">
    <property type="component" value="Unassembled WGS sequence"/>
</dbReference>
<reference evidence="3" key="1">
    <citation type="submission" date="2019-11" db="EMBL/GenBank/DDBJ databases">
        <authorList>
            <person name="Liu Y."/>
            <person name="Hou J."/>
            <person name="Li T.-Q."/>
            <person name="Guan C.-H."/>
            <person name="Wu X."/>
            <person name="Wu H.-Z."/>
            <person name="Ling F."/>
            <person name="Zhang R."/>
            <person name="Shi X.-G."/>
            <person name="Ren J.-P."/>
            <person name="Chen E.-F."/>
            <person name="Sun J.-M."/>
        </authorList>
    </citation>
    <scope>NUCLEOTIDE SEQUENCE</scope>
    <source>
        <strain evidence="3">Adult_tree_wgs_1</strain>
        <tissue evidence="3">Leaves</tissue>
    </source>
</reference>
<feature type="compositionally biased region" description="Pro residues" evidence="1">
    <location>
        <begin position="377"/>
        <end position="387"/>
    </location>
</feature>
<proteinExistence type="predicted"/>
<comment type="caution">
    <text evidence="3">The sequence shown here is derived from an EMBL/GenBank/DDBJ whole genome shotgun (WGS) entry which is preliminary data.</text>
</comment>
<evidence type="ECO:0000313" key="3">
    <source>
        <dbReference type="EMBL" id="KAF7129956.1"/>
    </source>
</evidence>
<evidence type="ECO:0000259" key="2">
    <source>
        <dbReference type="Pfam" id="PF12776"/>
    </source>
</evidence>
<dbReference type="PANTHER" id="PTHR31704:SF37">
    <property type="entry name" value="HEAT SHOCK PROTEIN"/>
    <property type="match status" value="1"/>
</dbReference>
<organism evidence="3 4">
    <name type="scientific">Rhododendron simsii</name>
    <name type="common">Sims's rhododendron</name>
    <dbReference type="NCBI Taxonomy" id="118357"/>
    <lineage>
        <taxon>Eukaryota</taxon>
        <taxon>Viridiplantae</taxon>
        <taxon>Streptophyta</taxon>
        <taxon>Embryophyta</taxon>
        <taxon>Tracheophyta</taxon>
        <taxon>Spermatophyta</taxon>
        <taxon>Magnoliopsida</taxon>
        <taxon>eudicotyledons</taxon>
        <taxon>Gunneridae</taxon>
        <taxon>Pentapetalae</taxon>
        <taxon>asterids</taxon>
        <taxon>Ericales</taxon>
        <taxon>Ericaceae</taxon>
        <taxon>Ericoideae</taxon>
        <taxon>Rhodoreae</taxon>
        <taxon>Rhododendron</taxon>
    </lineage>
</organism>